<proteinExistence type="predicted"/>
<sequence>MSVRSTTGGNQMSRVRDSRWWVVGTCLIGGLAGVAAVGFFIGQWGMSVERATWQAERAAYLARFPKVRQETREACTREFAGRIEGLQKLNERSEQALIDLKAQMTDTHELAAYTLRYLGDRAKLTDARQATMLKQTRAAAVAAVEAAKKTEVVEQKVSVATASAAEAANTAKATEKKLDTATHPTAVVPSTPWAGSRR</sequence>
<name>A0ACB5QIT1_9BURK</name>
<organism evidence="1 2">
    <name type="scientific">Caballeronia novacaledonica</name>
    <dbReference type="NCBI Taxonomy" id="1544861"/>
    <lineage>
        <taxon>Bacteria</taxon>
        <taxon>Pseudomonadati</taxon>
        <taxon>Pseudomonadota</taxon>
        <taxon>Betaproteobacteria</taxon>
        <taxon>Burkholderiales</taxon>
        <taxon>Burkholderiaceae</taxon>
        <taxon>Caballeronia</taxon>
    </lineage>
</organism>
<protein>
    <submittedName>
        <fullName evidence="1">Uncharacterized protein</fullName>
    </submittedName>
</protein>
<comment type="caution">
    <text evidence="1">The sequence shown here is derived from an EMBL/GenBank/DDBJ whole genome shotgun (WGS) entry which is preliminary data.</text>
</comment>
<gene>
    <name evidence="1" type="ORF">CBA19CS22_00450</name>
</gene>
<keyword evidence="2" id="KW-1185">Reference proteome</keyword>
<accession>A0ACB5QIT1</accession>
<dbReference type="EMBL" id="BPUR01000001">
    <property type="protein sequence ID" value="GJH14954.1"/>
    <property type="molecule type" value="Genomic_DNA"/>
</dbReference>
<dbReference type="Proteomes" id="UP001055013">
    <property type="component" value="Unassembled WGS sequence"/>
</dbReference>
<reference evidence="1" key="1">
    <citation type="submission" date="2021-09" db="EMBL/GenBank/DDBJ databases">
        <title>Isolation and characterization of 3-chlorobenzoate degrading bacteria from soils in Shizuoka.</title>
        <authorList>
            <person name="Ifat A."/>
            <person name="Ogawa N."/>
            <person name="Kimbara K."/>
            <person name="Moriuchi R."/>
            <person name="Dohra H."/>
            <person name="Shintani M."/>
        </authorList>
    </citation>
    <scope>NUCLEOTIDE SEQUENCE</scope>
    <source>
        <strain evidence="1">19CS2-2</strain>
    </source>
</reference>
<evidence type="ECO:0000313" key="2">
    <source>
        <dbReference type="Proteomes" id="UP001055013"/>
    </source>
</evidence>
<evidence type="ECO:0000313" key="1">
    <source>
        <dbReference type="EMBL" id="GJH14954.1"/>
    </source>
</evidence>